<dbReference type="KEGG" id="pspi:PS2015_2580"/>
<dbReference type="AlphaFoldDB" id="A0A0S2KFX4"/>
<dbReference type="InterPro" id="IPR012042">
    <property type="entry name" value="NeuTTM/CthTTM-like"/>
</dbReference>
<dbReference type="SMART" id="SM01118">
    <property type="entry name" value="CYTH"/>
    <property type="match status" value="1"/>
</dbReference>
<dbReference type="PANTHER" id="PTHR40114:SF1">
    <property type="entry name" value="SLR0698 PROTEIN"/>
    <property type="match status" value="1"/>
</dbReference>
<evidence type="ECO:0000313" key="3">
    <source>
        <dbReference type="EMBL" id="ALO47213.1"/>
    </source>
</evidence>
<protein>
    <submittedName>
        <fullName evidence="3">Adenylate cyclase</fullName>
    </submittedName>
</protein>
<evidence type="ECO:0000313" key="4">
    <source>
        <dbReference type="Proteomes" id="UP000065641"/>
    </source>
</evidence>
<keyword evidence="4" id="KW-1185">Reference proteome</keyword>
<dbReference type="PIRSF" id="PIRSF016487">
    <property type="entry name" value="CYTH_UCP016487"/>
    <property type="match status" value="1"/>
</dbReference>
<dbReference type="InterPro" id="IPR033469">
    <property type="entry name" value="CYTH-like_dom_sf"/>
</dbReference>
<dbReference type="STRING" id="1249552.PS2015_2580"/>
<dbReference type="InterPro" id="IPR023577">
    <property type="entry name" value="CYTH_domain"/>
</dbReference>
<feature type="domain" description="CYTH" evidence="2">
    <location>
        <begin position="2"/>
        <end position="148"/>
    </location>
</feature>
<dbReference type="Pfam" id="PF01928">
    <property type="entry name" value="CYTH"/>
    <property type="match status" value="1"/>
</dbReference>
<evidence type="ECO:0000259" key="2">
    <source>
        <dbReference type="PROSITE" id="PS51707"/>
    </source>
</evidence>
<reference evidence="3 4" key="1">
    <citation type="submission" date="2015-11" db="EMBL/GenBank/DDBJ databases">
        <authorList>
            <person name="Zhang Y."/>
            <person name="Guo Z."/>
        </authorList>
    </citation>
    <scope>NUCLEOTIDE SEQUENCE [LARGE SCALE GENOMIC DNA]</scope>
    <source>
        <strain evidence="3 4">KCTC 32221</strain>
    </source>
</reference>
<dbReference type="PANTHER" id="PTHR40114">
    <property type="entry name" value="SLR0698 PROTEIN"/>
    <property type="match status" value="1"/>
</dbReference>
<dbReference type="PATRIC" id="fig|1249552.3.peg.2597"/>
<sequence length="155" mass="17758">MATEIERKFLLANGNWRTKVVTSIKIIQGYLSRDETTVRIRKSGNQAWLTIKGPSQGISRLEYEYAIPPADADQMLMTLCDDQLIEKTRHLVPVDALTWEIDEFHGRHHGLIVAELELPHEHTAFERPDWLGQEVSSDPRYRNSYLASNPFSGNP</sequence>
<dbReference type="PROSITE" id="PS51707">
    <property type="entry name" value="CYTH"/>
    <property type="match status" value="1"/>
</dbReference>
<dbReference type="Gene3D" id="2.40.320.10">
    <property type="entry name" value="Hypothetical Protein Pfu-838710-001"/>
    <property type="match status" value="1"/>
</dbReference>
<organism evidence="3 4">
    <name type="scientific">Pseudohongiella spirulinae</name>
    <dbReference type="NCBI Taxonomy" id="1249552"/>
    <lineage>
        <taxon>Bacteria</taxon>
        <taxon>Pseudomonadati</taxon>
        <taxon>Pseudomonadota</taxon>
        <taxon>Gammaproteobacteria</taxon>
        <taxon>Pseudomonadales</taxon>
        <taxon>Pseudohongiellaceae</taxon>
        <taxon>Pseudohongiella</taxon>
    </lineage>
</organism>
<dbReference type="RefSeq" id="WP_058022624.1">
    <property type="nucleotide sequence ID" value="NZ_CP013189.1"/>
</dbReference>
<feature type="active site" description="Proton acceptor" evidence="1">
    <location>
        <position position="30"/>
    </location>
</feature>
<accession>A0A0S2KFX4</accession>
<proteinExistence type="predicted"/>
<dbReference type="SUPFAM" id="SSF55154">
    <property type="entry name" value="CYTH-like phosphatases"/>
    <property type="match status" value="1"/>
</dbReference>
<evidence type="ECO:0000256" key="1">
    <source>
        <dbReference type="PIRSR" id="PIRSR016487-1"/>
    </source>
</evidence>
<gene>
    <name evidence="3" type="ORF">PS2015_2580</name>
</gene>
<dbReference type="Proteomes" id="UP000065641">
    <property type="component" value="Chromosome"/>
</dbReference>
<dbReference type="EMBL" id="CP013189">
    <property type="protein sequence ID" value="ALO47213.1"/>
    <property type="molecule type" value="Genomic_DNA"/>
</dbReference>
<dbReference type="OrthoDB" id="9805588at2"/>
<dbReference type="CDD" id="cd07891">
    <property type="entry name" value="CYTH-like_CthTTM-like_1"/>
    <property type="match status" value="1"/>
</dbReference>
<name>A0A0S2KFX4_9GAMM</name>